<keyword evidence="3" id="KW-1185">Reference proteome</keyword>
<evidence type="ECO:0000313" key="2">
    <source>
        <dbReference type="EMBL" id="KAF6382645.1"/>
    </source>
</evidence>
<keyword evidence="1" id="KW-1133">Transmembrane helix</keyword>
<accession>A0A7J8A8Q2</accession>
<dbReference type="AlphaFoldDB" id="A0A7J8A8Q2"/>
<protein>
    <submittedName>
        <fullName evidence="2">Uncharacterized protein</fullName>
    </submittedName>
</protein>
<feature type="transmembrane region" description="Helical" evidence="1">
    <location>
        <begin position="87"/>
        <end position="114"/>
    </location>
</feature>
<organism evidence="2 3">
    <name type="scientific">Pipistrellus kuhlii</name>
    <name type="common">Kuhl's pipistrelle</name>
    <dbReference type="NCBI Taxonomy" id="59472"/>
    <lineage>
        <taxon>Eukaryota</taxon>
        <taxon>Metazoa</taxon>
        <taxon>Chordata</taxon>
        <taxon>Craniata</taxon>
        <taxon>Vertebrata</taxon>
        <taxon>Euteleostomi</taxon>
        <taxon>Mammalia</taxon>
        <taxon>Eutheria</taxon>
        <taxon>Laurasiatheria</taxon>
        <taxon>Chiroptera</taxon>
        <taxon>Yangochiroptera</taxon>
        <taxon>Vespertilionidae</taxon>
        <taxon>Pipistrellus</taxon>
    </lineage>
</organism>
<name>A0A7J8A8Q2_PIPKU</name>
<comment type="caution">
    <text evidence="2">The sequence shown here is derived from an EMBL/GenBank/DDBJ whole genome shotgun (WGS) entry which is preliminary data.</text>
</comment>
<proteinExistence type="predicted"/>
<keyword evidence="1" id="KW-0472">Membrane</keyword>
<dbReference type="Proteomes" id="UP000558488">
    <property type="component" value="Unassembled WGS sequence"/>
</dbReference>
<keyword evidence="1" id="KW-0812">Transmembrane</keyword>
<dbReference type="EMBL" id="JACAGB010000002">
    <property type="protein sequence ID" value="KAF6382645.1"/>
    <property type="molecule type" value="Genomic_DNA"/>
</dbReference>
<feature type="transmembrane region" description="Helical" evidence="1">
    <location>
        <begin position="56"/>
        <end position="75"/>
    </location>
</feature>
<reference evidence="2 3" key="1">
    <citation type="journal article" date="2020" name="Nature">
        <title>Six reference-quality genomes reveal evolution of bat adaptations.</title>
        <authorList>
            <person name="Jebb D."/>
            <person name="Huang Z."/>
            <person name="Pippel M."/>
            <person name="Hughes G.M."/>
            <person name="Lavrichenko K."/>
            <person name="Devanna P."/>
            <person name="Winkler S."/>
            <person name="Jermiin L.S."/>
            <person name="Skirmuntt E.C."/>
            <person name="Katzourakis A."/>
            <person name="Burkitt-Gray L."/>
            <person name="Ray D.A."/>
            <person name="Sullivan K.A.M."/>
            <person name="Roscito J.G."/>
            <person name="Kirilenko B.M."/>
            <person name="Davalos L.M."/>
            <person name="Corthals A.P."/>
            <person name="Power M.L."/>
            <person name="Jones G."/>
            <person name="Ransome R.D."/>
            <person name="Dechmann D.K.N."/>
            <person name="Locatelli A.G."/>
            <person name="Puechmaille S.J."/>
            <person name="Fedrigo O."/>
            <person name="Jarvis E.D."/>
            <person name="Hiller M."/>
            <person name="Vernes S.C."/>
            <person name="Myers E.W."/>
            <person name="Teeling E.C."/>
        </authorList>
    </citation>
    <scope>NUCLEOTIDE SEQUENCE [LARGE SCALE GENOMIC DNA]</scope>
    <source>
        <strain evidence="2">MPipKuh1</strain>
        <tissue evidence="2">Flight muscle</tissue>
    </source>
</reference>
<evidence type="ECO:0000256" key="1">
    <source>
        <dbReference type="SAM" id="Phobius"/>
    </source>
</evidence>
<evidence type="ECO:0000313" key="3">
    <source>
        <dbReference type="Proteomes" id="UP000558488"/>
    </source>
</evidence>
<gene>
    <name evidence="2" type="ORF">mPipKuh1_008997</name>
</gene>
<sequence>MDISSTVLNAQAFQIKFNTFQFYNESGFLAAPLMRCVTVSKFLEFSELFSFHFEQYLPLINVKSCVVFSCGFYFFSDMSIICLLNAYLFPSIMLLICVCLFMSLGLSPILMLHISGPGKMPFPP</sequence>